<feature type="non-terminal residue" evidence="2">
    <location>
        <position position="1"/>
    </location>
</feature>
<evidence type="ECO:0000256" key="1">
    <source>
        <dbReference type="SAM" id="MobiDB-lite"/>
    </source>
</evidence>
<evidence type="ECO:0000313" key="3">
    <source>
        <dbReference type="Proteomes" id="UP000479000"/>
    </source>
</evidence>
<organism evidence="2 3">
    <name type="scientific">Nesidiocoris tenuis</name>
    <dbReference type="NCBI Taxonomy" id="355587"/>
    <lineage>
        <taxon>Eukaryota</taxon>
        <taxon>Metazoa</taxon>
        <taxon>Ecdysozoa</taxon>
        <taxon>Arthropoda</taxon>
        <taxon>Hexapoda</taxon>
        <taxon>Insecta</taxon>
        <taxon>Pterygota</taxon>
        <taxon>Neoptera</taxon>
        <taxon>Paraneoptera</taxon>
        <taxon>Hemiptera</taxon>
        <taxon>Heteroptera</taxon>
        <taxon>Panheteroptera</taxon>
        <taxon>Cimicomorpha</taxon>
        <taxon>Miridae</taxon>
        <taxon>Dicyphina</taxon>
        <taxon>Nesidiocoris</taxon>
    </lineage>
</organism>
<dbReference type="EMBL" id="CADCXU010035318">
    <property type="protein sequence ID" value="CAB0020436.1"/>
    <property type="molecule type" value="Genomic_DNA"/>
</dbReference>
<dbReference type="Proteomes" id="UP000479000">
    <property type="component" value="Unassembled WGS sequence"/>
</dbReference>
<sequence>CCPRSKPQKTKTTFLEFTTAWTSTYFLTSLANHLRQRLTIIADENRIPLTVSAYLCPFQVQTVPPPSAWAIYIEDSDLVKAYIIITILFQYRFRLGPYEEIPGEGMSLKNRKKRASSEVGHPHGTGKMGPPAPTRD</sequence>
<name>A0A6H5HYN7_9HEMI</name>
<evidence type="ECO:0000313" key="2">
    <source>
        <dbReference type="EMBL" id="CAB0020436.1"/>
    </source>
</evidence>
<reference evidence="2 3" key="1">
    <citation type="submission" date="2020-02" db="EMBL/GenBank/DDBJ databases">
        <authorList>
            <person name="Ferguson B K."/>
        </authorList>
    </citation>
    <scope>NUCLEOTIDE SEQUENCE [LARGE SCALE GENOMIC DNA]</scope>
</reference>
<keyword evidence="3" id="KW-1185">Reference proteome</keyword>
<accession>A0A6H5HYN7</accession>
<protein>
    <submittedName>
        <fullName evidence="2">Uncharacterized protein</fullName>
    </submittedName>
</protein>
<feature type="region of interest" description="Disordered" evidence="1">
    <location>
        <begin position="103"/>
        <end position="136"/>
    </location>
</feature>
<proteinExistence type="predicted"/>
<dbReference type="AlphaFoldDB" id="A0A6H5HYN7"/>
<gene>
    <name evidence="2" type="ORF">NTEN_LOCUS24016</name>
</gene>